<comment type="caution">
    <text evidence="1">The sequence shown here is derived from an EMBL/GenBank/DDBJ whole genome shotgun (WGS) entry which is preliminary data.</text>
</comment>
<accession>A0A0F9JE69</accession>
<dbReference type="EMBL" id="LAZR01011652">
    <property type="protein sequence ID" value="KKM60586.1"/>
    <property type="molecule type" value="Genomic_DNA"/>
</dbReference>
<proteinExistence type="predicted"/>
<evidence type="ECO:0000313" key="1">
    <source>
        <dbReference type="EMBL" id="KKM60586.1"/>
    </source>
</evidence>
<protein>
    <submittedName>
        <fullName evidence="1">Uncharacterized protein</fullName>
    </submittedName>
</protein>
<gene>
    <name evidence="1" type="ORF">LCGC14_1540400</name>
</gene>
<organism evidence="1">
    <name type="scientific">marine sediment metagenome</name>
    <dbReference type="NCBI Taxonomy" id="412755"/>
    <lineage>
        <taxon>unclassified sequences</taxon>
        <taxon>metagenomes</taxon>
        <taxon>ecological metagenomes</taxon>
    </lineage>
</organism>
<sequence length="60" mass="7171">MRQYQAKRRALLKSKEIVKNVKIEMSIEELLKVAADDKRFFIRAIKKCDDIYIITLELEN</sequence>
<dbReference type="AlphaFoldDB" id="A0A0F9JE69"/>
<reference evidence="1" key="1">
    <citation type="journal article" date="2015" name="Nature">
        <title>Complex archaea that bridge the gap between prokaryotes and eukaryotes.</title>
        <authorList>
            <person name="Spang A."/>
            <person name="Saw J.H."/>
            <person name="Jorgensen S.L."/>
            <person name="Zaremba-Niedzwiedzka K."/>
            <person name="Martijn J."/>
            <person name="Lind A.E."/>
            <person name="van Eijk R."/>
            <person name="Schleper C."/>
            <person name="Guy L."/>
            <person name="Ettema T.J."/>
        </authorList>
    </citation>
    <scope>NUCLEOTIDE SEQUENCE</scope>
</reference>
<name>A0A0F9JE69_9ZZZZ</name>